<dbReference type="EnsemblMetazoa" id="CapteT221185">
    <property type="protein sequence ID" value="CapteP221185"/>
    <property type="gene ID" value="CapteG221185"/>
</dbReference>
<sequence>MAILAMYTANFNATTCLTPEIHCIYKSLNYYYARLRKNEKTWQMKQNPRTKAEEEILVQLFYFLDNEKVQQEKLLFGEDIIKLKEAIQILEDRVQKSQDLCEIKKANSNVLHANAYFTAPRVSKPDPNASFCIPALKEGQKYHVWVSGHVDDEKEIHYVGEQLEQRGFTCFFRDKILLGSPEIRKMLEAIGESHKLVFLISRKYLNSPNFEMEAAIAFTEMYKHRRVNVIPLLIDVDESDIPPDVRTVNSLKKRDPHWLDQLCKAIEEDRALDTLVPAGNVANGLAWSYYYGYLKLILPGLRKRADDYVDGKHLEKVLREKNEPIELQEDENFLKKFICVLPLTSHCPSTFEDADPDYPDSFVTIGNVAYHHTISGNVQRDYKTCIHRVQHPVTKKKYLFMGEFGTPLRSMDEMEKGNISGFNLDDRNRQTYIFLMKLKEIMGHQHANNYSETFVHLPYRDAPGDANGSVIEKDCLPILLCETIERELERNKESARRKALTAEPNVPKEAEGGETGGDLASSKGVPDLNLGELNHVFLSCGSSDQKRSIEILEKLEKEGFKCCYPNRDFQPGMPVLKLIIEGIQNSQKVVLLVSKNFLKSSYMEFEVAEASRKMYSEKKVTLIPLLMDVDIVDVPTSIKAVNCIEMRKAGWFDRLIEGLKASSTVTDLITPGDIGHGLAWSYYYGYLKLILPGLRQRVNESEFAKLGTPFLKKFIAILPETSICPSSFDKEDENVKTIGAVEFSVSISGNLMRNYKTAVHQVTDPRDKNKTYLFLGEFCTPLRSLYEMASGGIAGLSNEGRNHQSLLFREKLKEILGHPNAADCKDFVLLPYRDVAVQSSSEVHEKESLSQLLCDMIEYELKIEAMVAAEASG</sequence>
<dbReference type="Gene3D" id="3.40.50.12100">
    <property type="entry name" value="Stimulator of interferon genes protein"/>
    <property type="match status" value="2"/>
</dbReference>
<dbReference type="Gene3D" id="3.40.50.10140">
    <property type="entry name" value="Toll/interleukin-1 receptor homology (TIR) domain"/>
    <property type="match status" value="2"/>
</dbReference>
<evidence type="ECO:0000313" key="4">
    <source>
        <dbReference type="EnsemblMetazoa" id="CapteP221185"/>
    </source>
</evidence>
<name>R7T8P6_CAPTE</name>
<dbReference type="Gene3D" id="1.20.5.5200">
    <property type="match status" value="2"/>
</dbReference>
<dbReference type="GO" id="GO:0007165">
    <property type="term" value="P:signal transduction"/>
    <property type="evidence" value="ECO:0007669"/>
    <property type="project" value="InterPro"/>
</dbReference>
<evidence type="ECO:0000256" key="1">
    <source>
        <dbReference type="SAM" id="MobiDB-lite"/>
    </source>
</evidence>
<feature type="region of interest" description="Disordered" evidence="1">
    <location>
        <begin position="495"/>
        <end position="521"/>
    </location>
</feature>
<dbReference type="STRING" id="283909.R7T8P6"/>
<dbReference type="GO" id="GO:0000045">
    <property type="term" value="P:autophagosome assembly"/>
    <property type="evidence" value="ECO:0007669"/>
    <property type="project" value="TreeGrafter"/>
</dbReference>
<keyword evidence="5" id="KW-1185">Reference proteome</keyword>
<dbReference type="PROSITE" id="PS50104">
    <property type="entry name" value="TIR"/>
    <property type="match status" value="2"/>
</dbReference>
<proteinExistence type="predicted"/>
<feature type="domain" description="TIR" evidence="2">
    <location>
        <begin position="140"/>
        <end position="266"/>
    </location>
</feature>
<dbReference type="EMBL" id="AMQN01015918">
    <property type="status" value="NOT_ANNOTATED_CDS"/>
    <property type="molecule type" value="Genomic_DNA"/>
</dbReference>
<dbReference type="GO" id="GO:0061507">
    <property type="term" value="F:2',3'-cyclic GMP-AMP binding"/>
    <property type="evidence" value="ECO:0007669"/>
    <property type="project" value="TreeGrafter"/>
</dbReference>
<dbReference type="GO" id="GO:0005789">
    <property type="term" value="C:endoplasmic reticulum membrane"/>
    <property type="evidence" value="ECO:0007669"/>
    <property type="project" value="TreeGrafter"/>
</dbReference>
<dbReference type="GO" id="GO:0032481">
    <property type="term" value="P:positive regulation of type I interferon production"/>
    <property type="evidence" value="ECO:0007669"/>
    <property type="project" value="InterPro"/>
</dbReference>
<dbReference type="Pfam" id="PF15009">
    <property type="entry name" value="STING_LBD"/>
    <property type="match status" value="2"/>
</dbReference>
<accession>R7T8P6</accession>
<dbReference type="OMA" id="CASINCL"/>
<dbReference type="OrthoDB" id="6072910at2759"/>
<organism evidence="3">
    <name type="scientific">Capitella teleta</name>
    <name type="common">Polychaete worm</name>
    <dbReference type="NCBI Taxonomy" id="283909"/>
    <lineage>
        <taxon>Eukaryota</taxon>
        <taxon>Metazoa</taxon>
        <taxon>Spiralia</taxon>
        <taxon>Lophotrochozoa</taxon>
        <taxon>Annelida</taxon>
        <taxon>Polychaeta</taxon>
        <taxon>Sedentaria</taxon>
        <taxon>Scolecida</taxon>
        <taxon>Capitellidae</taxon>
        <taxon>Capitella</taxon>
    </lineage>
</organism>
<dbReference type="GO" id="GO:0005776">
    <property type="term" value="C:autophagosome"/>
    <property type="evidence" value="ECO:0007669"/>
    <property type="project" value="TreeGrafter"/>
</dbReference>
<gene>
    <name evidence="3" type="ORF">CAPTEDRAFT_221185</name>
</gene>
<dbReference type="GO" id="GO:0016239">
    <property type="term" value="P:positive regulation of macroautophagy"/>
    <property type="evidence" value="ECO:0007669"/>
    <property type="project" value="TreeGrafter"/>
</dbReference>
<protein>
    <recommendedName>
        <fullName evidence="2">TIR domain-containing protein</fullName>
    </recommendedName>
</protein>
<dbReference type="GO" id="GO:0035438">
    <property type="term" value="F:cyclic-di-GMP binding"/>
    <property type="evidence" value="ECO:0007669"/>
    <property type="project" value="TreeGrafter"/>
</dbReference>
<dbReference type="PANTHER" id="PTHR34339">
    <property type="entry name" value="STIMULATOR OF INTERFERON GENES PROTEIN"/>
    <property type="match status" value="1"/>
</dbReference>
<dbReference type="SMART" id="SM00255">
    <property type="entry name" value="TIR"/>
    <property type="match status" value="2"/>
</dbReference>
<dbReference type="EMBL" id="KB312359">
    <property type="protein sequence ID" value="ELT87374.1"/>
    <property type="molecule type" value="Genomic_DNA"/>
</dbReference>
<dbReference type="GO" id="GO:0002218">
    <property type="term" value="P:activation of innate immune response"/>
    <property type="evidence" value="ECO:0007669"/>
    <property type="project" value="InterPro"/>
</dbReference>
<evidence type="ECO:0000259" key="2">
    <source>
        <dbReference type="PROSITE" id="PS50104"/>
    </source>
</evidence>
<feature type="domain" description="TIR" evidence="2">
    <location>
        <begin position="532"/>
        <end position="666"/>
    </location>
</feature>
<dbReference type="InterPro" id="IPR035897">
    <property type="entry name" value="Toll_tir_struct_dom_sf"/>
</dbReference>
<dbReference type="HOGENOM" id="CLU_329074_0_0_1"/>
<reference evidence="4" key="3">
    <citation type="submission" date="2015-06" db="UniProtKB">
        <authorList>
            <consortium name="EnsemblMetazoa"/>
        </authorList>
    </citation>
    <scope>IDENTIFICATION</scope>
</reference>
<dbReference type="SUPFAM" id="SSF52200">
    <property type="entry name" value="Toll/Interleukin receptor TIR domain"/>
    <property type="match status" value="2"/>
</dbReference>
<dbReference type="GO" id="GO:0045087">
    <property type="term" value="P:innate immune response"/>
    <property type="evidence" value="ECO:0007669"/>
    <property type="project" value="TreeGrafter"/>
</dbReference>
<dbReference type="AlphaFoldDB" id="R7T8P6"/>
<reference evidence="3 5" key="2">
    <citation type="journal article" date="2013" name="Nature">
        <title>Insights into bilaterian evolution from three spiralian genomes.</title>
        <authorList>
            <person name="Simakov O."/>
            <person name="Marletaz F."/>
            <person name="Cho S.J."/>
            <person name="Edsinger-Gonzales E."/>
            <person name="Havlak P."/>
            <person name="Hellsten U."/>
            <person name="Kuo D.H."/>
            <person name="Larsson T."/>
            <person name="Lv J."/>
            <person name="Arendt D."/>
            <person name="Savage R."/>
            <person name="Osoegawa K."/>
            <person name="de Jong P."/>
            <person name="Grimwood J."/>
            <person name="Chapman J.A."/>
            <person name="Shapiro H."/>
            <person name="Aerts A."/>
            <person name="Otillar R.P."/>
            <person name="Terry A.Y."/>
            <person name="Boore J.L."/>
            <person name="Grigoriev I.V."/>
            <person name="Lindberg D.R."/>
            <person name="Seaver E.C."/>
            <person name="Weisblat D.A."/>
            <person name="Putnam N.H."/>
            <person name="Rokhsar D.S."/>
        </authorList>
    </citation>
    <scope>NUCLEOTIDE SEQUENCE</scope>
    <source>
        <strain evidence="3 5">I ESC-2004</strain>
    </source>
</reference>
<dbReference type="InterPro" id="IPR055432">
    <property type="entry name" value="STING_LBD"/>
</dbReference>
<reference evidence="5" key="1">
    <citation type="submission" date="2012-12" db="EMBL/GenBank/DDBJ databases">
        <authorList>
            <person name="Hellsten U."/>
            <person name="Grimwood J."/>
            <person name="Chapman J.A."/>
            <person name="Shapiro H."/>
            <person name="Aerts A."/>
            <person name="Otillar R.P."/>
            <person name="Terry A.Y."/>
            <person name="Boore J.L."/>
            <person name="Simakov O."/>
            <person name="Marletaz F."/>
            <person name="Cho S.-J."/>
            <person name="Edsinger-Gonzales E."/>
            <person name="Havlak P."/>
            <person name="Kuo D.-H."/>
            <person name="Larsson T."/>
            <person name="Lv J."/>
            <person name="Arendt D."/>
            <person name="Savage R."/>
            <person name="Osoegawa K."/>
            <person name="de Jong P."/>
            <person name="Lindberg D.R."/>
            <person name="Seaver E.C."/>
            <person name="Weisblat D.A."/>
            <person name="Putnam N.H."/>
            <person name="Grigoriev I.V."/>
            <person name="Rokhsar D.S."/>
        </authorList>
    </citation>
    <scope>NUCLEOTIDE SEQUENCE</scope>
    <source>
        <strain evidence="5">I ESC-2004</strain>
    </source>
</reference>
<dbReference type="InterPro" id="IPR000157">
    <property type="entry name" value="TIR_dom"/>
</dbReference>
<evidence type="ECO:0000313" key="5">
    <source>
        <dbReference type="Proteomes" id="UP000014760"/>
    </source>
</evidence>
<dbReference type="Proteomes" id="UP000014760">
    <property type="component" value="Unassembled WGS sequence"/>
</dbReference>
<dbReference type="InterPro" id="IPR038623">
    <property type="entry name" value="STING_C_sf"/>
</dbReference>
<dbReference type="PANTHER" id="PTHR34339:SF1">
    <property type="entry name" value="STIMULATOR OF INTERFERON GENES PROTEIN"/>
    <property type="match status" value="1"/>
</dbReference>
<dbReference type="InterPro" id="IPR029158">
    <property type="entry name" value="STING"/>
</dbReference>
<evidence type="ECO:0000313" key="3">
    <source>
        <dbReference type="EMBL" id="ELT87374.1"/>
    </source>
</evidence>
<dbReference type="Pfam" id="PF13676">
    <property type="entry name" value="TIR_2"/>
    <property type="match status" value="2"/>
</dbReference>
<dbReference type="GO" id="GO:0061709">
    <property type="term" value="P:reticulophagy"/>
    <property type="evidence" value="ECO:0007669"/>
    <property type="project" value="TreeGrafter"/>
</dbReference>